<reference evidence="2" key="1">
    <citation type="journal article" date="2020" name="Stud. Mycol.">
        <title>101 Dothideomycetes genomes: a test case for predicting lifestyles and emergence of pathogens.</title>
        <authorList>
            <person name="Haridas S."/>
            <person name="Albert R."/>
            <person name="Binder M."/>
            <person name="Bloem J."/>
            <person name="Labutti K."/>
            <person name="Salamov A."/>
            <person name="Andreopoulos B."/>
            <person name="Baker S."/>
            <person name="Barry K."/>
            <person name="Bills G."/>
            <person name="Bluhm B."/>
            <person name="Cannon C."/>
            <person name="Castanera R."/>
            <person name="Culley D."/>
            <person name="Daum C."/>
            <person name="Ezra D."/>
            <person name="Gonzalez J."/>
            <person name="Henrissat B."/>
            <person name="Kuo A."/>
            <person name="Liang C."/>
            <person name="Lipzen A."/>
            <person name="Lutzoni F."/>
            <person name="Magnuson J."/>
            <person name="Mondo S."/>
            <person name="Nolan M."/>
            <person name="Ohm R."/>
            <person name="Pangilinan J."/>
            <person name="Park H.-J."/>
            <person name="Ramirez L."/>
            <person name="Alfaro M."/>
            <person name="Sun H."/>
            <person name="Tritt A."/>
            <person name="Yoshinaga Y."/>
            <person name="Zwiers L.-H."/>
            <person name="Turgeon B."/>
            <person name="Goodwin S."/>
            <person name="Spatafora J."/>
            <person name="Crous P."/>
            <person name="Grigoriev I."/>
        </authorList>
    </citation>
    <scope>NUCLEOTIDE SEQUENCE</scope>
    <source>
        <strain evidence="2">CBS 207.26</strain>
    </source>
</reference>
<evidence type="ECO:0000313" key="3">
    <source>
        <dbReference type="Proteomes" id="UP000800200"/>
    </source>
</evidence>
<protein>
    <recommendedName>
        <fullName evidence="1">F-box domain-containing protein</fullName>
    </recommendedName>
</protein>
<dbReference type="SUPFAM" id="SSF81383">
    <property type="entry name" value="F-box domain"/>
    <property type="match status" value="1"/>
</dbReference>
<accession>A0A6A6DL89</accession>
<keyword evidence="3" id="KW-1185">Reference proteome</keyword>
<dbReference type="PROSITE" id="PS50181">
    <property type="entry name" value="FBOX"/>
    <property type="match status" value="1"/>
</dbReference>
<organism evidence="2 3">
    <name type="scientific">Zopfia rhizophila CBS 207.26</name>
    <dbReference type="NCBI Taxonomy" id="1314779"/>
    <lineage>
        <taxon>Eukaryota</taxon>
        <taxon>Fungi</taxon>
        <taxon>Dikarya</taxon>
        <taxon>Ascomycota</taxon>
        <taxon>Pezizomycotina</taxon>
        <taxon>Dothideomycetes</taxon>
        <taxon>Dothideomycetes incertae sedis</taxon>
        <taxon>Zopfiaceae</taxon>
        <taxon>Zopfia</taxon>
    </lineage>
</organism>
<dbReference type="Pfam" id="PF12937">
    <property type="entry name" value="F-box-like"/>
    <property type="match status" value="1"/>
</dbReference>
<dbReference type="InterPro" id="IPR032675">
    <property type="entry name" value="LRR_dom_sf"/>
</dbReference>
<dbReference type="Gene3D" id="3.80.10.10">
    <property type="entry name" value="Ribonuclease Inhibitor"/>
    <property type="match status" value="1"/>
</dbReference>
<dbReference type="SUPFAM" id="SSF52047">
    <property type="entry name" value="RNI-like"/>
    <property type="match status" value="1"/>
</dbReference>
<dbReference type="InterPro" id="IPR001810">
    <property type="entry name" value="F-box_dom"/>
</dbReference>
<evidence type="ECO:0000259" key="1">
    <source>
        <dbReference type="PROSITE" id="PS50181"/>
    </source>
</evidence>
<gene>
    <name evidence="2" type="ORF">K469DRAFT_753763</name>
</gene>
<proteinExistence type="predicted"/>
<evidence type="ECO:0000313" key="2">
    <source>
        <dbReference type="EMBL" id="KAF2179905.1"/>
    </source>
</evidence>
<dbReference type="Proteomes" id="UP000800200">
    <property type="component" value="Unassembled WGS sequence"/>
</dbReference>
<dbReference type="EMBL" id="ML994662">
    <property type="protein sequence ID" value="KAF2179905.1"/>
    <property type="molecule type" value="Genomic_DNA"/>
</dbReference>
<dbReference type="OrthoDB" id="4191831at2759"/>
<sequence length="368" mass="41598">MQQSESRTARGILSLPNEILHRFLDSLDTKDVASLSASCRRLHHVTQSRLYKCIAWNADEGGFSNTVSWDLADTDFITRETEEKAKNPPVDILLRTLARNADLASRIQELSFQGPRKLQPPPDSLWNLKGTSDNRRLTNEDIEKIKQSSRLGIFQEKEARWTALENGDRAEITLLAVLFCPNLRRLRISYLSDDYKIGPFVSTLIDPELAPFLHMEYLHLGELISGQHASRLVQLPNLKGLEIGIESSQDFIWPALPPSCAPHLTTLDLFVDHWEPGMLSNILSTTPCLKELRYHFAPWVDGEQSYGPRHRLLYLDLRAFHLALQSVKGHLEKLGMHVFFCNKTAVDVGWGTSGAWTTLLAPSVPSQL</sequence>
<name>A0A6A6DL89_9PEZI</name>
<dbReference type="InterPro" id="IPR036047">
    <property type="entry name" value="F-box-like_dom_sf"/>
</dbReference>
<dbReference type="AlphaFoldDB" id="A0A6A6DL89"/>
<feature type="domain" description="F-box" evidence="1">
    <location>
        <begin position="9"/>
        <end position="54"/>
    </location>
</feature>